<organism evidence="1 2">
    <name type="scientific">Albibacterium profundi</name>
    <dbReference type="NCBI Taxonomy" id="3134906"/>
    <lineage>
        <taxon>Bacteria</taxon>
        <taxon>Pseudomonadati</taxon>
        <taxon>Bacteroidota</taxon>
        <taxon>Sphingobacteriia</taxon>
        <taxon>Sphingobacteriales</taxon>
        <taxon>Sphingobacteriaceae</taxon>
        <taxon>Albibacterium</taxon>
    </lineage>
</organism>
<sequence>MKYRISASIGKDKYKTEITNDRNSIIADEPEDLGGEDLGLAPFELVLSSLAACKAITMRMYADRKEWALEEVKLEMDLEVQETSGQQTTYINANIELIGDLDEEQKARIIKIADKCPTHKLLQNPIVINSTLIQK</sequence>
<dbReference type="EMBL" id="JBBVGT010000003">
    <property type="protein sequence ID" value="MFB5946962.1"/>
    <property type="molecule type" value="Genomic_DNA"/>
</dbReference>
<dbReference type="InterPro" id="IPR015946">
    <property type="entry name" value="KH_dom-like_a/b"/>
</dbReference>
<gene>
    <name evidence="1" type="ORF">WKR92_14105</name>
</gene>
<evidence type="ECO:0000313" key="1">
    <source>
        <dbReference type="EMBL" id="MFB5946962.1"/>
    </source>
</evidence>
<dbReference type="InterPro" id="IPR003718">
    <property type="entry name" value="OsmC/Ohr_fam"/>
</dbReference>
<keyword evidence="2" id="KW-1185">Reference proteome</keyword>
<evidence type="ECO:0000313" key="2">
    <source>
        <dbReference type="Proteomes" id="UP001580928"/>
    </source>
</evidence>
<proteinExistence type="predicted"/>
<dbReference type="SUPFAM" id="SSF82784">
    <property type="entry name" value="OsmC-like"/>
    <property type="match status" value="1"/>
</dbReference>
<dbReference type="PANTHER" id="PTHR39624">
    <property type="entry name" value="PROTEIN INVOLVED IN RIMO-MEDIATED BETA-METHYLTHIOLATION OF RIBOSOMAL PROTEIN S12 YCAO"/>
    <property type="match status" value="1"/>
</dbReference>
<comment type="caution">
    <text evidence="1">The sequence shown here is derived from an EMBL/GenBank/DDBJ whole genome shotgun (WGS) entry which is preliminary data.</text>
</comment>
<accession>A0ABV5CHH0</accession>
<dbReference type="Pfam" id="PF02566">
    <property type="entry name" value="OsmC"/>
    <property type="match status" value="1"/>
</dbReference>
<dbReference type="InterPro" id="IPR036102">
    <property type="entry name" value="OsmC/Ohrsf"/>
</dbReference>
<protein>
    <submittedName>
        <fullName evidence="1">OsmC family protein</fullName>
    </submittedName>
</protein>
<dbReference type="Gene3D" id="3.30.300.20">
    <property type="match status" value="1"/>
</dbReference>
<dbReference type="RefSeq" id="WP_375558491.1">
    <property type="nucleotide sequence ID" value="NZ_JBBVGT010000003.1"/>
</dbReference>
<dbReference type="Proteomes" id="UP001580928">
    <property type="component" value="Unassembled WGS sequence"/>
</dbReference>
<reference evidence="1 2" key="1">
    <citation type="submission" date="2024-04" db="EMBL/GenBank/DDBJ databases">
        <title>Albibacterium profundi sp. nov., isolated from sediment of the Challenger Deep of Mariana Trench.</title>
        <authorList>
            <person name="Wang Y."/>
        </authorList>
    </citation>
    <scope>NUCLEOTIDE SEQUENCE [LARGE SCALE GENOMIC DNA]</scope>
    <source>
        <strain evidence="1 2">RHL897</strain>
    </source>
</reference>
<dbReference type="PANTHER" id="PTHR39624:SF2">
    <property type="entry name" value="OSMC-LIKE PROTEIN"/>
    <property type="match status" value="1"/>
</dbReference>
<name>A0ABV5CHH0_9SPHI</name>